<feature type="domain" description="HTH deoR-type" evidence="3">
    <location>
        <begin position="20"/>
        <end position="79"/>
    </location>
</feature>
<keyword evidence="5" id="KW-1185">Reference proteome</keyword>
<evidence type="ECO:0000313" key="5">
    <source>
        <dbReference type="Proteomes" id="UP000533017"/>
    </source>
</evidence>
<dbReference type="Proteomes" id="UP000533017">
    <property type="component" value="Unassembled WGS sequence"/>
</dbReference>
<evidence type="ECO:0000313" key="4">
    <source>
        <dbReference type="EMBL" id="NYH83145.1"/>
    </source>
</evidence>
<dbReference type="InterPro" id="IPR057727">
    <property type="entry name" value="WCX_dom"/>
</dbReference>
<evidence type="ECO:0000256" key="1">
    <source>
        <dbReference type="ARBA" id="ARBA00023015"/>
    </source>
</evidence>
<proteinExistence type="predicted"/>
<dbReference type="Pfam" id="PF08279">
    <property type="entry name" value="HTH_11"/>
    <property type="match status" value="1"/>
</dbReference>
<dbReference type="PROSITE" id="PS52050">
    <property type="entry name" value="WYL"/>
    <property type="match status" value="1"/>
</dbReference>
<sequence length="348" mass="38138">MSPFDRPAGSACRMGGGMDRPQRLLAILVALRASRQLTADELAGQFGVSRRTILRDVDALAAADVPVVAERGRYGGITLLPGEDLDVGRLTPTETEVLQVIGVDVTRARQLGVDAAARSAALKLTAHRTRRTNQGRGELPLALTEVVAIDHAAWFAPPQPAGLAALIEDLRRGRRLRISYRSSGERAARDRVVDPYGVAARGGSWYLVADVSRRPRMFALARLASWTVLEEDRRLRPGAGLADVTRHLAAALEDRHEVIVTAVLDADREDIARRILGSRLRSVEATDDPESVRITVGYDQLDGVRQLLQFSDHIEVVHPPQARRLIANLGEVIARRHRNQNENQNDSG</sequence>
<evidence type="ECO:0000256" key="2">
    <source>
        <dbReference type="ARBA" id="ARBA00023163"/>
    </source>
</evidence>
<dbReference type="PANTHER" id="PTHR34580:SF3">
    <property type="entry name" value="PROTEIN PAFB"/>
    <property type="match status" value="1"/>
</dbReference>
<dbReference type="EMBL" id="JACBZA010000001">
    <property type="protein sequence ID" value="NYH83145.1"/>
    <property type="molecule type" value="Genomic_DNA"/>
</dbReference>
<protein>
    <submittedName>
        <fullName evidence="4">DNA-binding transcriptional regulator YafY</fullName>
    </submittedName>
</protein>
<name>A0ABX2S3Z8_9ACTN</name>
<dbReference type="InterPro" id="IPR036390">
    <property type="entry name" value="WH_DNA-bd_sf"/>
</dbReference>
<dbReference type="RefSeq" id="WP_202818107.1">
    <property type="nucleotide sequence ID" value="NZ_FOOI01000007.1"/>
</dbReference>
<keyword evidence="4" id="KW-0238">DNA-binding</keyword>
<dbReference type="Pfam" id="PF13280">
    <property type="entry name" value="WYL"/>
    <property type="match status" value="1"/>
</dbReference>
<dbReference type="InterPro" id="IPR001034">
    <property type="entry name" value="DeoR_HTH"/>
</dbReference>
<comment type="caution">
    <text evidence="4">The sequence shown here is derived from an EMBL/GenBank/DDBJ whole genome shotgun (WGS) entry which is preliminary data.</text>
</comment>
<accession>A0ABX2S3Z8</accession>
<dbReference type="SUPFAM" id="SSF46785">
    <property type="entry name" value="Winged helix' DNA-binding domain"/>
    <property type="match status" value="1"/>
</dbReference>
<dbReference type="PROSITE" id="PS51000">
    <property type="entry name" value="HTH_DEOR_2"/>
    <property type="match status" value="1"/>
</dbReference>
<gene>
    <name evidence="4" type="ORF">FHR37_001996</name>
</gene>
<dbReference type="InterPro" id="IPR026881">
    <property type="entry name" value="WYL_dom"/>
</dbReference>
<keyword evidence="2" id="KW-0804">Transcription</keyword>
<reference evidence="4 5" key="1">
    <citation type="submission" date="2020-07" db="EMBL/GenBank/DDBJ databases">
        <title>Sequencing the genomes of 1000 actinobacteria strains.</title>
        <authorList>
            <person name="Klenk H.-P."/>
        </authorList>
    </citation>
    <scope>NUCLEOTIDE SEQUENCE [LARGE SCALE GENOMIC DNA]</scope>
    <source>
        <strain evidence="4 5">DSM 45117</strain>
    </source>
</reference>
<organism evidence="4 5">
    <name type="scientific">Actinopolymorpha cephalotaxi</name>
    <dbReference type="NCBI Taxonomy" id="504797"/>
    <lineage>
        <taxon>Bacteria</taxon>
        <taxon>Bacillati</taxon>
        <taxon>Actinomycetota</taxon>
        <taxon>Actinomycetes</taxon>
        <taxon>Propionibacteriales</taxon>
        <taxon>Actinopolymorphaceae</taxon>
        <taxon>Actinopolymorpha</taxon>
    </lineage>
</organism>
<dbReference type="PANTHER" id="PTHR34580">
    <property type="match status" value="1"/>
</dbReference>
<dbReference type="Gene3D" id="1.10.10.10">
    <property type="entry name" value="Winged helix-like DNA-binding domain superfamily/Winged helix DNA-binding domain"/>
    <property type="match status" value="1"/>
</dbReference>
<dbReference type="InterPro" id="IPR013196">
    <property type="entry name" value="HTH_11"/>
</dbReference>
<dbReference type="InterPro" id="IPR036388">
    <property type="entry name" value="WH-like_DNA-bd_sf"/>
</dbReference>
<dbReference type="Pfam" id="PF25583">
    <property type="entry name" value="WCX"/>
    <property type="match status" value="1"/>
</dbReference>
<evidence type="ECO:0000259" key="3">
    <source>
        <dbReference type="PROSITE" id="PS51000"/>
    </source>
</evidence>
<dbReference type="InterPro" id="IPR051534">
    <property type="entry name" value="CBASS_pafABC_assoc_protein"/>
</dbReference>
<dbReference type="GO" id="GO:0003677">
    <property type="term" value="F:DNA binding"/>
    <property type="evidence" value="ECO:0007669"/>
    <property type="project" value="UniProtKB-KW"/>
</dbReference>
<keyword evidence="1" id="KW-0805">Transcription regulation</keyword>